<name>A0ABV1YAN6_9HYPH</name>
<proteinExistence type="predicted"/>
<feature type="signal peptide" evidence="1">
    <location>
        <begin position="1"/>
        <end position="23"/>
    </location>
</feature>
<sequence length="107" mass="11099">MKMRSVLFAGLSSVLLAATSASADESPSDIAGTTGCGILASLLKNPQAAVGAAGACAYGTMLAKKAVSNLIDKYFDKEDQDFADKYCLTIVRADGTKIEPKDKTNCS</sequence>
<accession>A0ABV1YAN6</accession>
<keyword evidence="3" id="KW-1185">Reference proteome</keyword>
<evidence type="ECO:0000256" key="1">
    <source>
        <dbReference type="SAM" id="SignalP"/>
    </source>
</evidence>
<organism evidence="2 3">
    <name type="scientific">Mesorhizobium opportunistum</name>
    <dbReference type="NCBI Taxonomy" id="593909"/>
    <lineage>
        <taxon>Bacteria</taxon>
        <taxon>Pseudomonadati</taxon>
        <taxon>Pseudomonadota</taxon>
        <taxon>Alphaproteobacteria</taxon>
        <taxon>Hyphomicrobiales</taxon>
        <taxon>Phyllobacteriaceae</taxon>
        <taxon>Mesorhizobium</taxon>
    </lineage>
</organism>
<dbReference type="RefSeq" id="WP_352568467.1">
    <property type="nucleotide sequence ID" value="NZ_JAMYMY010000002.1"/>
</dbReference>
<gene>
    <name evidence="2" type="ORF">NKI33_03700</name>
</gene>
<dbReference type="Proteomes" id="UP001464387">
    <property type="component" value="Unassembled WGS sequence"/>
</dbReference>
<feature type="chain" id="PRO_5046474982" description="Lipoprotein" evidence="1">
    <location>
        <begin position="24"/>
        <end position="107"/>
    </location>
</feature>
<evidence type="ECO:0000313" key="2">
    <source>
        <dbReference type="EMBL" id="MER8932072.1"/>
    </source>
</evidence>
<reference evidence="2 3" key="1">
    <citation type="journal article" date="2024" name="Proc. Natl. Acad. Sci. U.S.A.">
        <title>The evolutionary genomics of adaptation to stress in wild rhizobium bacteria.</title>
        <authorList>
            <person name="Kehlet-Delgado H."/>
            <person name="Montoya A.P."/>
            <person name="Jensen K.T."/>
            <person name="Wendlandt C.E."/>
            <person name="Dexheimer C."/>
            <person name="Roberts M."/>
            <person name="Torres Martinez L."/>
            <person name="Friesen M.L."/>
            <person name="Griffitts J.S."/>
            <person name="Porter S.S."/>
        </authorList>
    </citation>
    <scope>NUCLEOTIDE SEQUENCE [LARGE SCALE GENOMIC DNA]</scope>
    <source>
        <strain evidence="2 3">M0729</strain>
    </source>
</reference>
<comment type="caution">
    <text evidence="2">The sequence shown here is derived from an EMBL/GenBank/DDBJ whole genome shotgun (WGS) entry which is preliminary data.</text>
</comment>
<keyword evidence="1" id="KW-0732">Signal</keyword>
<protein>
    <recommendedName>
        <fullName evidence="4">Lipoprotein</fullName>
    </recommendedName>
</protein>
<dbReference type="EMBL" id="JAMYPJ010000003">
    <property type="protein sequence ID" value="MER8932072.1"/>
    <property type="molecule type" value="Genomic_DNA"/>
</dbReference>
<evidence type="ECO:0008006" key="4">
    <source>
        <dbReference type="Google" id="ProtNLM"/>
    </source>
</evidence>
<evidence type="ECO:0000313" key="3">
    <source>
        <dbReference type="Proteomes" id="UP001464387"/>
    </source>
</evidence>